<dbReference type="InterPro" id="IPR027791">
    <property type="entry name" value="Galactosyl_T_C"/>
</dbReference>
<evidence type="ECO:0000259" key="5">
    <source>
        <dbReference type="Pfam" id="PF02709"/>
    </source>
</evidence>
<dbReference type="Pfam" id="PF00535">
    <property type="entry name" value="Glycos_transf_2"/>
    <property type="match status" value="1"/>
</dbReference>
<dbReference type="EMBL" id="AOII01000029">
    <property type="protein sequence ID" value="ELY81156.1"/>
    <property type="molecule type" value="Genomic_DNA"/>
</dbReference>
<protein>
    <recommendedName>
        <fullName evidence="8">Glycosyltransferase 2-like domain-containing protein</fullName>
    </recommendedName>
</protein>
<dbReference type="eggNOG" id="arCOG01381">
    <property type="taxonomic scope" value="Archaea"/>
</dbReference>
<evidence type="ECO:0000256" key="1">
    <source>
        <dbReference type="ARBA" id="ARBA00006739"/>
    </source>
</evidence>
<comment type="caution">
    <text evidence="6">The sequence shown here is derived from an EMBL/GenBank/DDBJ whole genome shotgun (WGS) entry which is preliminary data.</text>
</comment>
<gene>
    <name evidence="6" type="ORF">C487_03923</name>
</gene>
<dbReference type="SUPFAM" id="SSF53448">
    <property type="entry name" value="Nucleotide-diphospho-sugar transferases"/>
    <property type="match status" value="1"/>
</dbReference>
<sequence>MAQVSVIIPTLRDESQIEVLDALERQTLQDFEVLIQTEKNASKARNVGVSSASSEKLIFLDDDSEPAKTHLEVADKTLEHHSLVAGRIISNKDGVLGDLSDHYDHGNKGKYVDMATGCNMAIHRKVFDTIGGFDENLAWGHEESDLVKRAKQNGYDVWYEPNMVVDHQYVDSIPDFFRKKWTFGREAIYYHRKHDYRFADRLRKCIPLAPGSGSISEFIIQSLAKGVWGSAQIYELLFGDIPDHQQAKDSRTCLPRGLDSRHSVSP</sequence>
<reference evidence="6 7" key="1">
    <citation type="journal article" date="2014" name="PLoS Genet.">
        <title>Phylogenetically driven sequencing of extremely halophilic archaea reveals strategies for static and dynamic osmo-response.</title>
        <authorList>
            <person name="Becker E.A."/>
            <person name="Seitzer P.M."/>
            <person name="Tritt A."/>
            <person name="Larsen D."/>
            <person name="Krusor M."/>
            <person name="Yao A.I."/>
            <person name="Wu D."/>
            <person name="Madern D."/>
            <person name="Eisen J.A."/>
            <person name="Darling A.E."/>
            <person name="Facciotti M.T."/>
        </authorList>
    </citation>
    <scope>NUCLEOTIDE SEQUENCE [LARGE SCALE GENOMIC DNA]</scope>
    <source>
        <strain evidence="6 7">DSM 3751</strain>
    </source>
</reference>
<dbReference type="Pfam" id="PF02709">
    <property type="entry name" value="Glyco_transf_7C"/>
    <property type="match status" value="1"/>
</dbReference>
<proteinExistence type="inferred from homology"/>
<evidence type="ECO:0000313" key="6">
    <source>
        <dbReference type="EMBL" id="ELY81156.1"/>
    </source>
</evidence>
<dbReference type="Gene3D" id="3.90.550.10">
    <property type="entry name" value="Spore Coat Polysaccharide Biosynthesis Protein SpsA, Chain A"/>
    <property type="match status" value="1"/>
</dbReference>
<dbReference type="GO" id="GO:0016757">
    <property type="term" value="F:glycosyltransferase activity"/>
    <property type="evidence" value="ECO:0007669"/>
    <property type="project" value="UniProtKB-KW"/>
</dbReference>
<keyword evidence="2" id="KW-0328">Glycosyltransferase</keyword>
<evidence type="ECO:0008006" key="8">
    <source>
        <dbReference type="Google" id="ProtNLM"/>
    </source>
</evidence>
<dbReference type="Proteomes" id="UP000011618">
    <property type="component" value="Unassembled WGS sequence"/>
</dbReference>
<evidence type="ECO:0000313" key="7">
    <source>
        <dbReference type="Proteomes" id="UP000011618"/>
    </source>
</evidence>
<dbReference type="OrthoDB" id="46222at2157"/>
<dbReference type="PANTHER" id="PTHR43179:SF12">
    <property type="entry name" value="GALACTOFURANOSYLTRANSFERASE GLFT2"/>
    <property type="match status" value="1"/>
</dbReference>
<feature type="domain" description="Galactosyltransferase C-terminal" evidence="5">
    <location>
        <begin position="116"/>
        <end position="157"/>
    </location>
</feature>
<evidence type="ECO:0000256" key="2">
    <source>
        <dbReference type="ARBA" id="ARBA00022676"/>
    </source>
</evidence>
<dbReference type="AlphaFoldDB" id="L9Z5H1"/>
<comment type="similarity">
    <text evidence="1">Belongs to the glycosyltransferase 2 family.</text>
</comment>
<evidence type="ECO:0000259" key="4">
    <source>
        <dbReference type="Pfam" id="PF00535"/>
    </source>
</evidence>
<keyword evidence="3" id="KW-0808">Transferase</keyword>
<feature type="domain" description="Glycosyltransferase 2-like" evidence="4">
    <location>
        <begin position="38"/>
        <end position="99"/>
    </location>
</feature>
<name>L9Z5H1_9EURY</name>
<organism evidence="6 7">
    <name type="scientific">Natrinema pallidum DSM 3751</name>
    <dbReference type="NCBI Taxonomy" id="1227495"/>
    <lineage>
        <taxon>Archaea</taxon>
        <taxon>Methanobacteriati</taxon>
        <taxon>Methanobacteriota</taxon>
        <taxon>Stenosarchaea group</taxon>
        <taxon>Halobacteria</taxon>
        <taxon>Halobacteriales</taxon>
        <taxon>Natrialbaceae</taxon>
        <taxon>Natrinema</taxon>
    </lineage>
</organism>
<dbReference type="InterPro" id="IPR001173">
    <property type="entry name" value="Glyco_trans_2-like"/>
</dbReference>
<accession>L9Z5H1</accession>
<dbReference type="InterPro" id="IPR029044">
    <property type="entry name" value="Nucleotide-diphossugar_trans"/>
</dbReference>
<evidence type="ECO:0000256" key="3">
    <source>
        <dbReference type="ARBA" id="ARBA00022679"/>
    </source>
</evidence>
<dbReference type="PANTHER" id="PTHR43179">
    <property type="entry name" value="RHAMNOSYLTRANSFERASE WBBL"/>
    <property type="match status" value="1"/>
</dbReference>